<name>A0A2B8B2S4_9PROT</name>
<dbReference type="RefSeq" id="WP_098738269.1">
    <property type="nucleotide sequence ID" value="NZ_PDKW01000042.1"/>
</dbReference>
<proteinExistence type="predicted"/>
<feature type="transmembrane region" description="Helical" evidence="1">
    <location>
        <begin position="7"/>
        <end position="25"/>
    </location>
</feature>
<keyword evidence="3" id="KW-1185">Reference proteome</keyword>
<evidence type="ECO:0000256" key="1">
    <source>
        <dbReference type="SAM" id="Phobius"/>
    </source>
</evidence>
<gene>
    <name evidence="2" type="ORF">CRT60_19895</name>
</gene>
<accession>A0A2B8B2S4</accession>
<feature type="transmembrane region" description="Helical" evidence="1">
    <location>
        <begin position="67"/>
        <end position="85"/>
    </location>
</feature>
<reference evidence="3" key="1">
    <citation type="submission" date="2017-10" db="EMBL/GenBank/DDBJ databases">
        <authorList>
            <person name="Kravchenko I.K."/>
            <person name="Grouzdev D.S."/>
        </authorList>
    </citation>
    <scope>NUCLEOTIDE SEQUENCE [LARGE SCALE GENOMIC DNA]</scope>
    <source>
        <strain evidence="3">B2</strain>
    </source>
</reference>
<sequence>MMTTAGFIVRIIFAVLLVFGIYNPSGYSYYDWLVGDLGHWTVKLFGASVLAFLLFIHAQATWRSMKLIGILLVLSVVSSFGWVLWDFGVIDLADPTTRSLGLLSTVAIVLGAGQSWSLVRYRLSGQVDSQNLIA</sequence>
<comment type="caution">
    <text evidence="2">The sequence shown here is derived from an EMBL/GenBank/DDBJ whole genome shotgun (WGS) entry which is preliminary data.</text>
</comment>
<dbReference type="Pfam" id="PF20134">
    <property type="entry name" value="DUF6524"/>
    <property type="match status" value="1"/>
</dbReference>
<keyword evidence="1" id="KW-0472">Membrane</keyword>
<feature type="transmembrane region" description="Helical" evidence="1">
    <location>
        <begin position="37"/>
        <end position="55"/>
    </location>
</feature>
<evidence type="ECO:0000313" key="3">
    <source>
        <dbReference type="Proteomes" id="UP000225379"/>
    </source>
</evidence>
<keyword evidence="1" id="KW-1133">Transmembrane helix</keyword>
<keyword evidence="1" id="KW-0812">Transmembrane</keyword>
<dbReference type="InterPro" id="IPR045387">
    <property type="entry name" value="DUF6524"/>
</dbReference>
<evidence type="ECO:0000313" key="2">
    <source>
        <dbReference type="EMBL" id="PGH55554.1"/>
    </source>
</evidence>
<organism evidence="2 3">
    <name type="scientific">Azospirillum palustre</name>
    <dbReference type="NCBI Taxonomy" id="2044885"/>
    <lineage>
        <taxon>Bacteria</taxon>
        <taxon>Pseudomonadati</taxon>
        <taxon>Pseudomonadota</taxon>
        <taxon>Alphaproteobacteria</taxon>
        <taxon>Rhodospirillales</taxon>
        <taxon>Azospirillaceae</taxon>
        <taxon>Azospirillum</taxon>
    </lineage>
</organism>
<dbReference type="OrthoDB" id="7272344at2"/>
<feature type="transmembrane region" description="Helical" evidence="1">
    <location>
        <begin position="100"/>
        <end position="119"/>
    </location>
</feature>
<dbReference type="EMBL" id="PDKW01000042">
    <property type="protein sequence ID" value="PGH55554.1"/>
    <property type="molecule type" value="Genomic_DNA"/>
</dbReference>
<dbReference type="Proteomes" id="UP000225379">
    <property type="component" value="Unassembled WGS sequence"/>
</dbReference>
<dbReference type="AlphaFoldDB" id="A0A2B8B2S4"/>
<protein>
    <submittedName>
        <fullName evidence="2">Uncharacterized protein</fullName>
    </submittedName>
</protein>